<gene>
    <name evidence="1" type="ORF">APR03_002859</name>
</gene>
<accession>A0A9X2JWT8</accession>
<organism evidence="1 2">
    <name type="scientific">Promicromonospora thailandica</name>
    <dbReference type="NCBI Taxonomy" id="765201"/>
    <lineage>
        <taxon>Bacteria</taxon>
        <taxon>Bacillati</taxon>
        <taxon>Actinomycetota</taxon>
        <taxon>Actinomycetes</taxon>
        <taxon>Micrococcales</taxon>
        <taxon>Promicromonosporaceae</taxon>
        <taxon>Promicromonospora</taxon>
    </lineage>
</organism>
<comment type="caution">
    <text evidence="1">The sequence shown here is derived from an EMBL/GenBank/DDBJ whole genome shotgun (WGS) entry which is preliminary data.</text>
</comment>
<sequence length="64" mass="6818">MVIVERGAQSVEITKRQNAQIVIIVDTETQGGGYSQGRSDAFTKIGDALRKLGIVVDLSEVAGQ</sequence>
<dbReference type="Proteomes" id="UP001139493">
    <property type="component" value="Unassembled WGS sequence"/>
</dbReference>
<evidence type="ECO:0000313" key="2">
    <source>
        <dbReference type="Proteomes" id="UP001139493"/>
    </source>
</evidence>
<reference evidence="1" key="1">
    <citation type="submission" date="2022-06" db="EMBL/GenBank/DDBJ databases">
        <title>Genomic Encyclopedia of Archaeal and Bacterial Type Strains, Phase II (KMG-II): from individual species to whole genera.</title>
        <authorList>
            <person name="Goeker M."/>
        </authorList>
    </citation>
    <scope>NUCLEOTIDE SEQUENCE</scope>
    <source>
        <strain evidence="1">DSM 26652</strain>
    </source>
</reference>
<dbReference type="AlphaFoldDB" id="A0A9X2JWT8"/>
<proteinExistence type="predicted"/>
<evidence type="ECO:0000313" key="1">
    <source>
        <dbReference type="EMBL" id="MCP2265503.1"/>
    </source>
</evidence>
<dbReference type="EMBL" id="JAMTCS010000008">
    <property type="protein sequence ID" value="MCP2265503.1"/>
    <property type="molecule type" value="Genomic_DNA"/>
</dbReference>
<keyword evidence="2" id="KW-1185">Reference proteome</keyword>
<name>A0A9X2JWT8_9MICO</name>
<protein>
    <submittedName>
        <fullName evidence="1">Uncharacterized protein</fullName>
    </submittedName>
</protein>